<gene>
    <name evidence="1" type="ORF">F2Z07_28240</name>
</gene>
<sequence>VIGTETGNRKGKSYSRPEWVLSIAEQAKAHGIPVFMKEDLLPIMGDERMIQELPEQFTRRIQ</sequence>
<protein>
    <submittedName>
        <fullName evidence="1">Radical SAM mobile pair protein A</fullName>
    </submittedName>
</protein>
<comment type="caution">
    <text evidence="1">The sequence shown here is derived from an EMBL/GenBank/DDBJ whole genome shotgun (WGS) entry which is preliminary data.</text>
</comment>
<feature type="non-terminal residue" evidence="1">
    <location>
        <position position="1"/>
    </location>
</feature>
<evidence type="ECO:0000313" key="1">
    <source>
        <dbReference type="EMBL" id="KAA5298862.1"/>
    </source>
</evidence>
<proteinExistence type="predicted"/>
<name>A0A6L3II33_9BACT</name>
<dbReference type="EMBL" id="VVZV01000413">
    <property type="protein sequence ID" value="KAA5298862.1"/>
    <property type="molecule type" value="Genomic_DNA"/>
</dbReference>
<accession>A0A6L3II33</accession>
<dbReference type="AlphaFoldDB" id="A0A6L3II33"/>
<organism evidence="1 2">
    <name type="scientific">Phocaeicola dorei</name>
    <dbReference type="NCBI Taxonomy" id="357276"/>
    <lineage>
        <taxon>Bacteria</taxon>
        <taxon>Pseudomonadati</taxon>
        <taxon>Bacteroidota</taxon>
        <taxon>Bacteroidia</taxon>
        <taxon>Bacteroidales</taxon>
        <taxon>Bacteroidaceae</taxon>
        <taxon>Phocaeicola</taxon>
    </lineage>
</organism>
<evidence type="ECO:0000313" key="2">
    <source>
        <dbReference type="Proteomes" id="UP000481700"/>
    </source>
</evidence>
<dbReference type="Proteomes" id="UP000481700">
    <property type="component" value="Unassembled WGS sequence"/>
</dbReference>
<reference evidence="1 2" key="1">
    <citation type="journal article" date="2019" name="Nat. Med.">
        <title>A library of human gut bacterial isolates paired with longitudinal multiomics data enables mechanistic microbiome research.</title>
        <authorList>
            <person name="Poyet M."/>
            <person name="Groussin M."/>
            <person name="Gibbons S.M."/>
            <person name="Avila-Pacheco J."/>
            <person name="Jiang X."/>
            <person name="Kearney S.M."/>
            <person name="Perrotta A.R."/>
            <person name="Berdy B."/>
            <person name="Zhao S."/>
            <person name="Lieberman T.D."/>
            <person name="Swanson P.K."/>
            <person name="Smith M."/>
            <person name="Roesemann S."/>
            <person name="Alexander J.E."/>
            <person name="Rich S.A."/>
            <person name="Livny J."/>
            <person name="Vlamakis H."/>
            <person name="Clish C."/>
            <person name="Bullock K."/>
            <person name="Deik A."/>
            <person name="Scott J."/>
            <person name="Pierce K.A."/>
            <person name="Xavier R.J."/>
            <person name="Alm E.J."/>
        </authorList>
    </citation>
    <scope>NUCLEOTIDE SEQUENCE [LARGE SCALE GENOMIC DNA]</scope>
    <source>
        <strain evidence="1 2">BIOML-A25</strain>
    </source>
</reference>